<dbReference type="CDD" id="cd03784">
    <property type="entry name" value="GT1_Gtf-like"/>
    <property type="match status" value="1"/>
</dbReference>
<reference evidence="4" key="2">
    <citation type="journal article" date="2023" name="IMA Fungus">
        <title>Comparative genomic study of the Penicillium genus elucidates a diverse pangenome and 15 lateral gene transfer events.</title>
        <authorList>
            <person name="Petersen C."/>
            <person name="Sorensen T."/>
            <person name="Nielsen M.R."/>
            <person name="Sondergaard T.E."/>
            <person name="Sorensen J.L."/>
            <person name="Fitzpatrick D.A."/>
            <person name="Frisvad J.C."/>
            <person name="Nielsen K.L."/>
        </authorList>
    </citation>
    <scope>NUCLEOTIDE SEQUENCE</scope>
    <source>
        <strain evidence="4">IBT 35673</strain>
    </source>
</reference>
<dbReference type="SUPFAM" id="SSF53756">
    <property type="entry name" value="UDP-Glycosyltransferase/glycogen phosphorylase"/>
    <property type="match status" value="1"/>
</dbReference>
<dbReference type="Gene3D" id="3.40.50.2000">
    <property type="entry name" value="Glycogen Phosphorylase B"/>
    <property type="match status" value="1"/>
</dbReference>
<dbReference type="Pfam" id="PF06722">
    <property type="entry name" value="EryCIII-like_C"/>
    <property type="match status" value="1"/>
</dbReference>
<reference evidence="4" key="1">
    <citation type="submission" date="2022-12" db="EMBL/GenBank/DDBJ databases">
        <authorList>
            <person name="Petersen C."/>
        </authorList>
    </citation>
    <scope>NUCLEOTIDE SEQUENCE</scope>
    <source>
        <strain evidence="4">IBT 35673</strain>
    </source>
</reference>
<dbReference type="EMBL" id="JAPZBQ010000001">
    <property type="protein sequence ID" value="KAJ5352874.1"/>
    <property type="molecule type" value="Genomic_DNA"/>
</dbReference>
<keyword evidence="2" id="KW-0808">Transferase</keyword>
<dbReference type="GO" id="GO:0016758">
    <property type="term" value="F:hexosyltransferase activity"/>
    <property type="evidence" value="ECO:0007669"/>
    <property type="project" value="UniProtKB-ARBA"/>
</dbReference>
<accession>A0A9W9R5D0</accession>
<dbReference type="Proteomes" id="UP001147695">
    <property type="component" value="Unassembled WGS sequence"/>
</dbReference>
<feature type="domain" description="Erythromycin biosynthesis protein CIII-like C-terminal" evidence="3">
    <location>
        <begin position="354"/>
        <end position="442"/>
    </location>
</feature>
<dbReference type="AlphaFoldDB" id="A0A9W9R5D0"/>
<evidence type="ECO:0000256" key="1">
    <source>
        <dbReference type="ARBA" id="ARBA00022676"/>
    </source>
</evidence>
<organism evidence="4 5">
    <name type="scientific">Penicillium brevicompactum</name>
    <dbReference type="NCBI Taxonomy" id="5074"/>
    <lineage>
        <taxon>Eukaryota</taxon>
        <taxon>Fungi</taxon>
        <taxon>Dikarya</taxon>
        <taxon>Ascomycota</taxon>
        <taxon>Pezizomycotina</taxon>
        <taxon>Eurotiomycetes</taxon>
        <taxon>Eurotiomycetidae</taxon>
        <taxon>Eurotiales</taxon>
        <taxon>Aspergillaceae</taxon>
        <taxon>Penicillium</taxon>
    </lineage>
</organism>
<proteinExistence type="predicted"/>
<evidence type="ECO:0000313" key="4">
    <source>
        <dbReference type="EMBL" id="KAJ5352874.1"/>
    </source>
</evidence>
<evidence type="ECO:0000313" key="5">
    <source>
        <dbReference type="Proteomes" id="UP001147695"/>
    </source>
</evidence>
<dbReference type="InterPro" id="IPR050271">
    <property type="entry name" value="UDP-glycosyltransferase"/>
</dbReference>
<dbReference type="PANTHER" id="PTHR48043">
    <property type="entry name" value="EG:EG0003.4 PROTEIN-RELATED"/>
    <property type="match status" value="1"/>
</dbReference>
<dbReference type="InterPro" id="IPR010610">
    <property type="entry name" value="EryCIII-like_C"/>
</dbReference>
<name>A0A9W9R5D0_PENBR</name>
<gene>
    <name evidence="4" type="ORF">N7452_001848</name>
</gene>
<evidence type="ECO:0000259" key="3">
    <source>
        <dbReference type="Pfam" id="PF06722"/>
    </source>
</evidence>
<protein>
    <recommendedName>
        <fullName evidence="3">Erythromycin biosynthesis protein CIII-like C-terminal domain-containing protein</fullName>
    </recommendedName>
</protein>
<sequence length="488" mass="53766">METQPVLILTNSEPGQSNVQLAVAHEMLLRSGYDIHIASFPILEGKIKELNTYAGECATNSETATFHALEGPTCVEAVRQNFTHDSFMGVKPGYGVRAAVNVYSNQLPLIASMWNSEDYLTVYDSCIKVIDEVKPDLIVVDLLLQPAIDACSVSKVNHCFLGPNTLLEHIPTLRLTKPWKYPQLNSGFPFPLPWSQVLPNIYLAFRLILSLVTSRRLKDVSEARNAHGIPGRYPPATTSVPSIITSLPETDFPCKISANITCCGPILRPCKPIEEQDPGLALWLAQRPTVLVNLGSGLIWDTQRTIQFAEGIRVLLQRRQWIQVLWKLQSSSAMGSVECDEDALGGIRENIDSGQVKIMDWLPDPISILQSGNILCMVHHGGSNSFHEAIQAGVPHVVLPVWFDTYDFATRAEWLGIGVWGNKSAAPHIDGAELGDALVRVIASDESVNMFLKAQEIMGNLGEGRVIACEKIIELLEASRNEQQEGDQ</sequence>
<dbReference type="GO" id="GO:0008194">
    <property type="term" value="F:UDP-glycosyltransferase activity"/>
    <property type="evidence" value="ECO:0007669"/>
    <property type="project" value="InterPro"/>
</dbReference>
<dbReference type="InterPro" id="IPR002213">
    <property type="entry name" value="UDP_glucos_trans"/>
</dbReference>
<keyword evidence="1" id="KW-0328">Glycosyltransferase</keyword>
<evidence type="ECO:0000256" key="2">
    <source>
        <dbReference type="ARBA" id="ARBA00022679"/>
    </source>
</evidence>
<comment type="caution">
    <text evidence="4">The sequence shown here is derived from an EMBL/GenBank/DDBJ whole genome shotgun (WGS) entry which is preliminary data.</text>
</comment>
<dbReference type="PANTHER" id="PTHR48043:SF145">
    <property type="entry name" value="FI06409P-RELATED"/>
    <property type="match status" value="1"/>
</dbReference>